<reference evidence="2 3" key="1">
    <citation type="submission" date="2020-08" db="EMBL/GenBank/DDBJ databases">
        <title>Genomic Encyclopedia of Type Strains, Phase IV (KMG-IV): sequencing the most valuable type-strain genomes for metagenomic binning, comparative biology and taxonomic classification.</title>
        <authorList>
            <person name="Goeker M."/>
        </authorList>
    </citation>
    <scope>NUCLEOTIDE SEQUENCE [LARGE SCALE GENOMIC DNA]</scope>
    <source>
        <strain evidence="2 3">DSM 24625</strain>
    </source>
</reference>
<dbReference type="GO" id="GO:0032259">
    <property type="term" value="P:methylation"/>
    <property type="evidence" value="ECO:0007669"/>
    <property type="project" value="UniProtKB-KW"/>
</dbReference>
<dbReference type="InterPro" id="IPR008471">
    <property type="entry name" value="MnmC-like_methylTransf"/>
</dbReference>
<keyword evidence="2" id="KW-0489">Methyltransferase</keyword>
<dbReference type="Pfam" id="PF05430">
    <property type="entry name" value="Methyltransf_30"/>
    <property type="match status" value="1"/>
</dbReference>
<dbReference type="Gene3D" id="3.40.50.150">
    <property type="entry name" value="Vaccinia Virus protein VP39"/>
    <property type="match status" value="1"/>
</dbReference>
<dbReference type="PANTHER" id="PTHR39963:SF1">
    <property type="entry name" value="MNMC-LIKE METHYLTRANSFERASE DOMAIN-CONTAINING PROTEIN"/>
    <property type="match status" value="1"/>
</dbReference>
<dbReference type="InterPro" id="IPR029063">
    <property type="entry name" value="SAM-dependent_MTases_sf"/>
</dbReference>
<keyword evidence="2" id="KW-0808">Transferase</keyword>
<protein>
    <submittedName>
        <fullName evidence="2">tRNA U34 5-methylaminomethyl-2-thiouridine-forming methyltransferase MnmC</fullName>
    </submittedName>
</protein>
<accession>A0ABR6P916</accession>
<evidence type="ECO:0000313" key="2">
    <source>
        <dbReference type="EMBL" id="MBB6042721.1"/>
    </source>
</evidence>
<dbReference type="NCBIfam" id="NF033855">
    <property type="entry name" value="tRNA_MNMC2"/>
    <property type="match status" value="1"/>
</dbReference>
<comment type="caution">
    <text evidence="2">The sequence shown here is derived from an EMBL/GenBank/DDBJ whole genome shotgun (WGS) entry which is preliminary data.</text>
</comment>
<sequence>MKLNEKMKNLIFKESTIYSSKFDDIYYNPKYGIEESFYTFIKGCNLDLELKTKKNLLIAELGFGTGLNFICLLKFIKENNITSKINYYSIEKFPLKKTTIMQISKFFVKENDYFKLMLKHYPKIPKKNLKLKITENINLKILIGNAKIKIKEIPKNVEYWFLDGFNPKKNPEMWNNEIFNLISEKSSPKCKLSTFSSAKIVKDGLKLANFKYIHIEKGFGNKRHMIKAQKN</sequence>
<dbReference type="GO" id="GO:0008168">
    <property type="term" value="F:methyltransferase activity"/>
    <property type="evidence" value="ECO:0007669"/>
    <property type="project" value="UniProtKB-KW"/>
</dbReference>
<dbReference type="EMBL" id="JACHFG010000001">
    <property type="protein sequence ID" value="MBB6042721.1"/>
    <property type="molecule type" value="Genomic_DNA"/>
</dbReference>
<evidence type="ECO:0000259" key="1">
    <source>
        <dbReference type="Pfam" id="PF05430"/>
    </source>
</evidence>
<dbReference type="Proteomes" id="UP000555838">
    <property type="component" value="Unassembled WGS sequence"/>
</dbReference>
<gene>
    <name evidence="2" type="ORF">HNP68_000305</name>
</gene>
<keyword evidence="3" id="KW-1185">Reference proteome</keyword>
<dbReference type="InterPro" id="IPR047785">
    <property type="entry name" value="tRNA_MNMC2"/>
</dbReference>
<organism evidence="2 3">
    <name type="scientific">Borreliella yangtzensis</name>
    <dbReference type="NCBI Taxonomy" id="683292"/>
    <lineage>
        <taxon>Bacteria</taxon>
        <taxon>Pseudomonadati</taxon>
        <taxon>Spirochaetota</taxon>
        <taxon>Spirochaetia</taxon>
        <taxon>Spirochaetales</taxon>
        <taxon>Borreliaceae</taxon>
        <taxon>Borreliella</taxon>
    </lineage>
</organism>
<name>A0ABR6P916_9SPIR</name>
<feature type="domain" description="MnmC-like methyltransferase" evidence="1">
    <location>
        <begin position="110"/>
        <end position="231"/>
    </location>
</feature>
<evidence type="ECO:0000313" key="3">
    <source>
        <dbReference type="Proteomes" id="UP000555838"/>
    </source>
</evidence>
<dbReference type="PANTHER" id="PTHR39963">
    <property type="entry name" value="SLL0983 PROTEIN"/>
    <property type="match status" value="1"/>
</dbReference>
<proteinExistence type="predicted"/>